<dbReference type="AlphaFoldDB" id="A0AAD9KQX4"/>
<dbReference type="Pfam" id="PF07662">
    <property type="entry name" value="Nucleos_tra2_C"/>
    <property type="match status" value="1"/>
</dbReference>
<dbReference type="InterPro" id="IPR011657">
    <property type="entry name" value="CNT_C_dom"/>
</dbReference>
<dbReference type="GO" id="GO:0005415">
    <property type="term" value="F:nucleoside:sodium symporter activity"/>
    <property type="evidence" value="ECO:0007669"/>
    <property type="project" value="TreeGrafter"/>
</dbReference>
<evidence type="ECO:0000256" key="1">
    <source>
        <dbReference type="SAM" id="Phobius"/>
    </source>
</evidence>
<dbReference type="Proteomes" id="UP001209878">
    <property type="component" value="Unassembled WGS sequence"/>
</dbReference>
<proteinExistence type="predicted"/>
<gene>
    <name evidence="3" type="ORF">NP493_711g00000</name>
</gene>
<evidence type="ECO:0000313" key="3">
    <source>
        <dbReference type="EMBL" id="KAK2175730.1"/>
    </source>
</evidence>
<accession>A0AAD9KQX4</accession>
<sequence length="140" mass="14812">MGVEIEDANRVGSLLGTKVFVDEFVSFRQLQEMVENGEIAERSVVLATYACCGFGSIAAVGIYVGALISVAPERRGDISEVALRAVINGNLASFLTACIAGILYKGEGALIDTPSVLSNEAMYNATASIMSTMHPYMPNV</sequence>
<keyword evidence="1" id="KW-0472">Membrane</keyword>
<comment type="caution">
    <text evidence="3">The sequence shown here is derived from an EMBL/GenBank/DDBJ whole genome shotgun (WGS) entry which is preliminary data.</text>
</comment>
<name>A0AAD9KQX4_RIDPI</name>
<dbReference type="PANTHER" id="PTHR10590:SF4">
    <property type="entry name" value="SOLUTE CARRIER FAMILY 28 MEMBER 3"/>
    <property type="match status" value="1"/>
</dbReference>
<feature type="transmembrane region" description="Helical" evidence="1">
    <location>
        <begin position="46"/>
        <end position="69"/>
    </location>
</feature>
<organism evidence="3 4">
    <name type="scientific">Ridgeia piscesae</name>
    <name type="common">Tubeworm</name>
    <dbReference type="NCBI Taxonomy" id="27915"/>
    <lineage>
        <taxon>Eukaryota</taxon>
        <taxon>Metazoa</taxon>
        <taxon>Spiralia</taxon>
        <taxon>Lophotrochozoa</taxon>
        <taxon>Annelida</taxon>
        <taxon>Polychaeta</taxon>
        <taxon>Sedentaria</taxon>
        <taxon>Canalipalpata</taxon>
        <taxon>Sabellida</taxon>
        <taxon>Siboglinidae</taxon>
        <taxon>Ridgeia</taxon>
    </lineage>
</organism>
<keyword evidence="1" id="KW-1133">Transmembrane helix</keyword>
<feature type="transmembrane region" description="Helical" evidence="1">
    <location>
        <begin position="81"/>
        <end position="104"/>
    </location>
</feature>
<protein>
    <recommendedName>
        <fullName evidence="2">Concentrative nucleoside transporter C-terminal domain-containing protein</fullName>
    </recommendedName>
</protein>
<dbReference type="EMBL" id="JAODUO010000710">
    <property type="protein sequence ID" value="KAK2175730.1"/>
    <property type="molecule type" value="Genomic_DNA"/>
</dbReference>
<evidence type="ECO:0000313" key="4">
    <source>
        <dbReference type="Proteomes" id="UP001209878"/>
    </source>
</evidence>
<keyword evidence="1" id="KW-0812">Transmembrane</keyword>
<reference evidence="3" key="1">
    <citation type="journal article" date="2023" name="Mol. Biol. Evol.">
        <title>Third-Generation Sequencing Reveals the Adaptive Role of the Epigenome in Three Deep-Sea Polychaetes.</title>
        <authorList>
            <person name="Perez M."/>
            <person name="Aroh O."/>
            <person name="Sun Y."/>
            <person name="Lan Y."/>
            <person name="Juniper S.K."/>
            <person name="Young C.R."/>
            <person name="Angers B."/>
            <person name="Qian P.Y."/>
        </authorList>
    </citation>
    <scope>NUCLEOTIDE SEQUENCE</scope>
    <source>
        <strain evidence="3">R07B-5</strain>
    </source>
</reference>
<dbReference type="PANTHER" id="PTHR10590">
    <property type="entry name" value="SODIUM/NUCLEOSIDE COTRANSPORTER"/>
    <property type="match status" value="1"/>
</dbReference>
<keyword evidence="4" id="KW-1185">Reference proteome</keyword>
<dbReference type="InterPro" id="IPR008276">
    <property type="entry name" value="C_nuclsd_transpt"/>
</dbReference>
<feature type="domain" description="Concentrative nucleoside transporter C-terminal" evidence="2">
    <location>
        <begin position="1"/>
        <end position="101"/>
    </location>
</feature>
<dbReference type="GO" id="GO:0005886">
    <property type="term" value="C:plasma membrane"/>
    <property type="evidence" value="ECO:0007669"/>
    <property type="project" value="TreeGrafter"/>
</dbReference>
<evidence type="ECO:0000259" key="2">
    <source>
        <dbReference type="Pfam" id="PF07662"/>
    </source>
</evidence>